<evidence type="ECO:0000313" key="2">
    <source>
        <dbReference type="Proteomes" id="UP000306319"/>
    </source>
</evidence>
<evidence type="ECO:0000313" key="1">
    <source>
        <dbReference type="EMBL" id="TGY76853.1"/>
    </source>
</evidence>
<dbReference type="Proteomes" id="UP000306319">
    <property type="component" value="Unassembled WGS sequence"/>
</dbReference>
<protein>
    <submittedName>
        <fullName evidence="1">Glycogen synthase</fullName>
    </submittedName>
</protein>
<comment type="caution">
    <text evidence="1">The sequence shown here is derived from an EMBL/GenBank/DDBJ whole genome shotgun (WGS) entry which is preliminary data.</text>
</comment>
<sequence>MAKNRILFINQEIAPYLTSSPNAALGKNIIQAMPQHGFEVRTFMPKFGSVNERRNQLHEVIRLSGVNIVIDDNDHPLIIKVASLQPSRIQVYFIDNDDYFQKLDDDSDAVGSNRTDNDERAIFFARGTMETAKKLSWDPKILQCSGWISALVPIYLKRMYGDELSFKGTKVVYSVLPGKLEAPVDERLFTKLKSDGISSRDLKKFAGLPFDTNLLHRMAIDFSHAVVVDDPDVDPELLEYIKSTGKPFITHEQLENGPEAYAEFYKSL</sequence>
<dbReference type="EMBL" id="SRYB01000035">
    <property type="protein sequence ID" value="TGY76853.1"/>
    <property type="molecule type" value="Genomic_DNA"/>
</dbReference>
<organism evidence="1 2">
    <name type="scientific">Lepagella muris</name>
    <dbReference type="NCBI Taxonomy" id="3032870"/>
    <lineage>
        <taxon>Bacteria</taxon>
        <taxon>Pseudomonadati</taxon>
        <taxon>Bacteroidota</taxon>
        <taxon>Bacteroidia</taxon>
        <taxon>Bacteroidales</taxon>
        <taxon>Muribaculaceae</taxon>
        <taxon>Lepagella</taxon>
    </lineage>
</organism>
<accession>A0AC61RC50</accession>
<name>A0AC61RC50_9BACT</name>
<keyword evidence="2" id="KW-1185">Reference proteome</keyword>
<gene>
    <name evidence="1" type="ORF">E5331_17260</name>
</gene>
<reference evidence="1" key="1">
    <citation type="submission" date="2019-04" db="EMBL/GenBank/DDBJ databases">
        <title>Microbes associate with the intestines of laboratory mice.</title>
        <authorList>
            <person name="Navarre W."/>
            <person name="Wong E."/>
            <person name="Huang K."/>
            <person name="Tropini C."/>
            <person name="Ng K."/>
            <person name="Yu B."/>
        </authorList>
    </citation>
    <scope>NUCLEOTIDE SEQUENCE</scope>
    <source>
        <strain evidence="1">NM04_E33</strain>
    </source>
</reference>
<proteinExistence type="predicted"/>